<dbReference type="EMBL" id="ATNM01000134">
    <property type="protein sequence ID" value="EPR67179.1"/>
    <property type="molecule type" value="Genomic_DNA"/>
</dbReference>
<reference evidence="2 3" key="1">
    <citation type="journal article" date="2013" name="Genome Announc.">
        <title>Draft Genome Sequence of Cyclobacterium qasimii Strain M12-11BT, Isolated from Arctic Marine Sediment.</title>
        <authorList>
            <person name="Shivaji S."/>
            <person name="Ara S."/>
            <person name="Singh A."/>
            <person name="Kumar Pinnaka A."/>
        </authorList>
    </citation>
    <scope>NUCLEOTIDE SEQUENCE [LARGE SCALE GENOMIC DNA]</scope>
    <source>
        <strain evidence="2 3">M12-11B</strain>
    </source>
</reference>
<organism evidence="2 3">
    <name type="scientific">Cyclobacterium qasimii M12-11B</name>
    <dbReference type="NCBI Taxonomy" id="641524"/>
    <lineage>
        <taxon>Bacteria</taxon>
        <taxon>Pseudomonadati</taxon>
        <taxon>Bacteroidota</taxon>
        <taxon>Cytophagia</taxon>
        <taxon>Cytophagales</taxon>
        <taxon>Cyclobacteriaceae</taxon>
        <taxon>Cyclobacterium</taxon>
    </lineage>
</organism>
<comment type="caution">
    <text evidence="2">The sequence shown here is derived from an EMBL/GenBank/DDBJ whole genome shotgun (WGS) entry which is preliminary data.</text>
</comment>
<keyword evidence="1" id="KW-0812">Transmembrane</keyword>
<evidence type="ECO:0000256" key="1">
    <source>
        <dbReference type="SAM" id="Phobius"/>
    </source>
</evidence>
<protein>
    <submittedName>
        <fullName evidence="2">Uncharacterized protein</fullName>
    </submittedName>
</protein>
<keyword evidence="1" id="KW-1133">Transmembrane helix</keyword>
<feature type="transmembrane region" description="Helical" evidence="1">
    <location>
        <begin position="6"/>
        <end position="26"/>
    </location>
</feature>
<proteinExistence type="predicted"/>
<name>S7WKE3_9BACT</name>
<sequence length="38" mass="4561">MSNRLINSLQAIVPLFAALLIFYYLYRDIEKRSHFRST</sequence>
<keyword evidence="1" id="KW-0472">Membrane</keyword>
<accession>S7WKE3</accession>
<dbReference type="Proteomes" id="UP000014974">
    <property type="component" value="Unassembled WGS sequence"/>
</dbReference>
<gene>
    <name evidence="2" type="ORF">ADICYQ_3734</name>
</gene>
<dbReference type="AlphaFoldDB" id="S7WKE3"/>
<evidence type="ECO:0000313" key="2">
    <source>
        <dbReference type="EMBL" id="EPR67179.1"/>
    </source>
</evidence>
<evidence type="ECO:0000313" key="3">
    <source>
        <dbReference type="Proteomes" id="UP000014974"/>
    </source>
</evidence>